<dbReference type="SUPFAM" id="SSF51735">
    <property type="entry name" value="NAD(P)-binding Rossmann-fold domains"/>
    <property type="match status" value="1"/>
</dbReference>
<keyword evidence="2 4" id="KW-0560">Oxidoreductase</keyword>
<feature type="domain" description="D-isomer specific 2-hydroxyacid dehydrogenase NAD-binding" evidence="6">
    <location>
        <begin position="115"/>
        <end position="289"/>
    </location>
</feature>
<comment type="caution">
    <text evidence="7">The sequence shown here is derived from an EMBL/GenBank/DDBJ whole genome shotgun (WGS) entry which is preliminary data.</text>
</comment>
<accession>A0A261S737</accession>
<organism evidence="7 8">
    <name type="scientific">Bordetella genomosp. 1</name>
    <dbReference type="NCBI Taxonomy" id="1395607"/>
    <lineage>
        <taxon>Bacteria</taxon>
        <taxon>Pseudomonadati</taxon>
        <taxon>Pseudomonadota</taxon>
        <taxon>Betaproteobacteria</taxon>
        <taxon>Burkholderiales</taxon>
        <taxon>Alcaligenaceae</taxon>
        <taxon>Bordetella</taxon>
    </lineage>
</organism>
<dbReference type="EMBL" id="NEVL01000004">
    <property type="protein sequence ID" value="OZI32797.1"/>
    <property type="molecule type" value="Genomic_DNA"/>
</dbReference>
<evidence type="ECO:0000256" key="2">
    <source>
        <dbReference type="ARBA" id="ARBA00023002"/>
    </source>
</evidence>
<keyword evidence="3" id="KW-0520">NAD</keyword>
<dbReference type="FunFam" id="3.40.50.720:FF:000213">
    <property type="entry name" value="Putative 2-hydroxyacid dehydrogenase"/>
    <property type="match status" value="1"/>
</dbReference>
<dbReference type="AlphaFoldDB" id="A0A261S737"/>
<dbReference type="PANTHER" id="PTHR10996:SF178">
    <property type="entry name" value="2-HYDROXYACID DEHYDROGENASE YGL185C-RELATED"/>
    <property type="match status" value="1"/>
</dbReference>
<gene>
    <name evidence="7" type="ORF">CEG14_18065</name>
</gene>
<dbReference type="RefSeq" id="WP_094827793.1">
    <property type="nucleotide sequence ID" value="NZ_NEVL01000004.1"/>
</dbReference>
<keyword evidence="1" id="KW-0521">NADP</keyword>
<dbReference type="Proteomes" id="UP000217005">
    <property type="component" value="Unassembled WGS sequence"/>
</dbReference>
<dbReference type="Gene3D" id="3.40.50.720">
    <property type="entry name" value="NAD(P)-binding Rossmann-like Domain"/>
    <property type="match status" value="2"/>
</dbReference>
<dbReference type="GO" id="GO:0016618">
    <property type="term" value="F:hydroxypyruvate reductase [NAD(P)H] activity"/>
    <property type="evidence" value="ECO:0007669"/>
    <property type="project" value="TreeGrafter"/>
</dbReference>
<evidence type="ECO:0000259" key="5">
    <source>
        <dbReference type="Pfam" id="PF00389"/>
    </source>
</evidence>
<dbReference type="GO" id="GO:0005829">
    <property type="term" value="C:cytosol"/>
    <property type="evidence" value="ECO:0007669"/>
    <property type="project" value="TreeGrafter"/>
</dbReference>
<protein>
    <submittedName>
        <fullName evidence="7">Hydroxyacid dehydrogenase</fullName>
    </submittedName>
</protein>
<dbReference type="CDD" id="cd12156">
    <property type="entry name" value="HPPR"/>
    <property type="match status" value="1"/>
</dbReference>
<evidence type="ECO:0000259" key="6">
    <source>
        <dbReference type="Pfam" id="PF02826"/>
    </source>
</evidence>
<dbReference type="GO" id="GO:0051287">
    <property type="term" value="F:NAD binding"/>
    <property type="evidence" value="ECO:0007669"/>
    <property type="project" value="InterPro"/>
</dbReference>
<reference evidence="7 8" key="1">
    <citation type="submission" date="2017-05" db="EMBL/GenBank/DDBJ databases">
        <title>Complete and WGS of Bordetella genogroups.</title>
        <authorList>
            <person name="Spilker T."/>
            <person name="LiPuma J."/>
        </authorList>
    </citation>
    <scope>NUCLEOTIDE SEQUENCE [LARGE SCALE GENOMIC DNA]</scope>
    <source>
        <strain evidence="7 8">AU17610</strain>
    </source>
</reference>
<dbReference type="SUPFAM" id="SSF52283">
    <property type="entry name" value="Formate/glycerate dehydrogenase catalytic domain-like"/>
    <property type="match status" value="1"/>
</dbReference>
<dbReference type="GO" id="GO:0030267">
    <property type="term" value="F:glyoxylate reductase (NADPH) activity"/>
    <property type="evidence" value="ECO:0007669"/>
    <property type="project" value="TreeGrafter"/>
</dbReference>
<feature type="domain" description="D-isomer specific 2-hydroxyacid dehydrogenase catalytic" evidence="5">
    <location>
        <begin position="13"/>
        <end position="320"/>
    </location>
</feature>
<sequence length="321" mass="34978">MTDSSRATQPEILMVGPLLPDLIATLETRYRVHRLWEAQDQAALLREHGPRIRGIATSGRFGARRDLIEALPALEGIFSFGVGYDSIDIAAARERGVLVTNTPGVLDACVADTALALMLAATRRIAAADRFVRAGRWPNESFDLATRLTGKRCGIAGLGNIGRQIARRAEAFDMEISYYNRSKRSDVPAHYRYCADLRSLAEQCDVLVLAVPGGADTRHLVDDAVLDALGPQGWLINIARGTVVDEAALVRALQEGRIAGAGLDVFEHEPKTPAALNDMDNVVLLPHIASGTHETRRAMADLMLANLDGWFAQREVHTRVV</sequence>
<dbReference type="InterPro" id="IPR050223">
    <property type="entry name" value="D-isomer_2-hydroxyacid_DH"/>
</dbReference>
<proteinExistence type="inferred from homology"/>
<dbReference type="InterPro" id="IPR006139">
    <property type="entry name" value="D-isomer_2_OHA_DH_cat_dom"/>
</dbReference>
<dbReference type="Pfam" id="PF00389">
    <property type="entry name" value="2-Hacid_dh"/>
    <property type="match status" value="1"/>
</dbReference>
<evidence type="ECO:0000313" key="7">
    <source>
        <dbReference type="EMBL" id="OZI32797.1"/>
    </source>
</evidence>
<comment type="similarity">
    <text evidence="4">Belongs to the D-isomer specific 2-hydroxyacid dehydrogenase family.</text>
</comment>
<name>A0A261S737_9BORD</name>
<dbReference type="OrthoDB" id="9805416at2"/>
<evidence type="ECO:0000256" key="1">
    <source>
        <dbReference type="ARBA" id="ARBA00022857"/>
    </source>
</evidence>
<evidence type="ECO:0000256" key="4">
    <source>
        <dbReference type="RuleBase" id="RU003719"/>
    </source>
</evidence>
<evidence type="ECO:0000313" key="8">
    <source>
        <dbReference type="Proteomes" id="UP000217005"/>
    </source>
</evidence>
<dbReference type="InterPro" id="IPR006140">
    <property type="entry name" value="D-isomer_DH_NAD-bd"/>
</dbReference>
<dbReference type="Pfam" id="PF02826">
    <property type="entry name" value="2-Hacid_dh_C"/>
    <property type="match status" value="1"/>
</dbReference>
<dbReference type="InterPro" id="IPR036291">
    <property type="entry name" value="NAD(P)-bd_dom_sf"/>
</dbReference>
<evidence type="ECO:0000256" key="3">
    <source>
        <dbReference type="ARBA" id="ARBA00023027"/>
    </source>
</evidence>
<dbReference type="PANTHER" id="PTHR10996">
    <property type="entry name" value="2-HYDROXYACID DEHYDROGENASE-RELATED"/>
    <property type="match status" value="1"/>
</dbReference>